<proteinExistence type="inferred from homology"/>
<evidence type="ECO:0000259" key="4">
    <source>
        <dbReference type="Pfam" id="PF08840"/>
    </source>
</evidence>
<dbReference type="RefSeq" id="XP_036356228.1">
    <property type="nucleotide sequence ID" value="XM_036500335.1"/>
</dbReference>
<feature type="domain" description="Acyl-CoA thioester hydrolase/bile acid-CoA amino acid N-acetyltransferase" evidence="3">
    <location>
        <begin position="95"/>
        <end position="228"/>
    </location>
</feature>
<dbReference type="PIRSF" id="PIRSF016521">
    <property type="entry name" value="Acyl-CoA_hydro"/>
    <property type="match status" value="1"/>
</dbReference>
<sequence>MINSKECEFISITVNNKLNSKELMSMVFSAFPVLTCIIEFLFASALTEKDDPPSILPTTLCSTSHTHLPNILIQSASFGNTLVSVTVNPEKGLVDEQLSVSVSGLKPEENVTVSATIEQSSKKRETVFRSFGHFKASVDGCVNLVTDPCLAGTYSGIDPMGLFWSMTQVVGKHGRIMTHDATKSLDYTVMVHPGHISQNSEFTSDIKPLATKLVPRSFMRSGVRKITVYHGRLRGSLFIPSDETTNRRRRQYPAVIDLSGSTGSLIESRGALLASHGFITLSLAYFAYEDLPSAITDVDFEYFEEAIEWLINHEQVSSEKGIGVLGTSLGGIIALYIAKECPQVSAVISINASPAFFVFSIRHNGKQIPSSPLECGSFELKDDGSLLALWKVDESKLFYFDETCRSKVLFLISGDDQVVYTSDYYLWFDKLTPAKRKDVEFVMYEDAGHLLEPPYTPLFNTCYAALYGRPTVFGGYPRPHAEAQEKSWLKIREFFAENL</sequence>
<dbReference type="GO" id="GO:0006631">
    <property type="term" value="P:fatty acid metabolic process"/>
    <property type="evidence" value="ECO:0007669"/>
    <property type="project" value="TreeGrafter"/>
</dbReference>
<dbReference type="InterPro" id="IPR016662">
    <property type="entry name" value="Acyl-CoA_thioEstase_long-chain"/>
</dbReference>
<reference evidence="6" key="1">
    <citation type="submission" date="2025-08" db="UniProtKB">
        <authorList>
            <consortium name="RefSeq"/>
        </authorList>
    </citation>
    <scope>IDENTIFICATION</scope>
</reference>
<dbReference type="Gene3D" id="3.40.50.1820">
    <property type="entry name" value="alpha/beta hydrolase"/>
    <property type="match status" value="1"/>
</dbReference>
<dbReference type="InterPro" id="IPR014940">
    <property type="entry name" value="BAAT_C"/>
</dbReference>
<dbReference type="Gene3D" id="2.60.40.2240">
    <property type="entry name" value="Acyl-CoA thioester hydrolase/BAAT N-terminal domain"/>
    <property type="match status" value="1"/>
</dbReference>
<organism evidence="5 6">
    <name type="scientific">Octopus sinensis</name>
    <name type="common">East Asian common octopus</name>
    <dbReference type="NCBI Taxonomy" id="2607531"/>
    <lineage>
        <taxon>Eukaryota</taxon>
        <taxon>Metazoa</taxon>
        <taxon>Spiralia</taxon>
        <taxon>Lophotrochozoa</taxon>
        <taxon>Mollusca</taxon>
        <taxon>Cephalopoda</taxon>
        <taxon>Coleoidea</taxon>
        <taxon>Octopodiformes</taxon>
        <taxon>Octopoda</taxon>
        <taxon>Incirrata</taxon>
        <taxon>Octopodidae</taxon>
        <taxon>Octopus</taxon>
    </lineage>
</organism>
<protein>
    <submittedName>
        <fullName evidence="6">Acyl-coenzyme A amino acid N-acyltransferase 1-like</fullName>
    </submittedName>
</protein>
<feature type="active site" description="Charge relay system" evidence="2">
    <location>
        <position position="328"/>
    </location>
</feature>
<feature type="domain" description="BAAT/Acyl-CoA thioester hydrolase C-terminal" evidence="4">
    <location>
        <begin position="298"/>
        <end position="499"/>
    </location>
</feature>
<evidence type="ECO:0000313" key="6">
    <source>
        <dbReference type="RefSeq" id="XP_036356228.1"/>
    </source>
</evidence>
<dbReference type="KEGG" id="osn:115232312"/>
<accession>A0A7E6ELJ0</accession>
<dbReference type="Proteomes" id="UP000515154">
    <property type="component" value="Unplaced"/>
</dbReference>
<comment type="similarity">
    <text evidence="1">Belongs to the C/M/P thioester hydrolase family.</text>
</comment>
<dbReference type="GO" id="GO:0006637">
    <property type="term" value="P:acyl-CoA metabolic process"/>
    <property type="evidence" value="ECO:0007669"/>
    <property type="project" value="InterPro"/>
</dbReference>
<dbReference type="SUPFAM" id="SSF53474">
    <property type="entry name" value="alpha/beta-Hydrolases"/>
    <property type="match status" value="1"/>
</dbReference>
<dbReference type="InterPro" id="IPR029058">
    <property type="entry name" value="AB_hydrolase_fold"/>
</dbReference>
<dbReference type="InterPro" id="IPR006862">
    <property type="entry name" value="Thio_Ohase/aa_AcTrfase"/>
</dbReference>
<dbReference type="Pfam" id="PF04775">
    <property type="entry name" value="Bile_Hydr_Trans"/>
    <property type="match status" value="1"/>
</dbReference>
<dbReference type="GO" id="GO:0047617">
    <property type="term" value="F:fatty acyl-CoA hydrolase activity"/>
    <property type="evidence" value="ECO:0007669"/>
    <property type="project" value="TreeGrafter"/>
</dbReference>
<dbReference type="Pfam" id="PF08840">
    <property type="entry name" value="BAAT_C"/>
    <property type="match status" value="1"/>
</dbReference>
<dbReference type="AlphaFoldDB" id="A0A7E6ELJ0"/>
<evidence type="ECO:0000313" key="5">
    <source>
        <dbReference type="Proteomes" id="UP000515154"/>
    </source>
</evidence>
<name>A0A7E6ELJ0_9MOLL</name>
<feature type="active site" description="Charge relay system" evidence="2">
    <location>
        <position position="449"/>
    </location>
</feature>
<gene>
    <name evidence="6" type="primary">LOC115232312</name>
</gene>
<dbReference type="PANTHER" id="PTHR10824">
    <property type="entry name" value="ACYL-COENZYME A THIOESTERASE-RELATED"/>
    <property type="match status" value="1"/>
</dbReference>
<dbReference type="PANTHER" id="PTHR10824:SF4">
    <property type="entry name" value="ACYL-COENZYME A THIOESTERASE 1-LIKE"/>
    <property type="match status" value="1"/>
</dbReference>
<evidence type="ECO:0000256" key="2">
    <source>
        <dbReference type="PIRSR" id="PIRSR016521-1"/>
    </source>
</evidence>
<keyword evidence="5" id="KW-1185">Reference proteome</keyword>
<evidence type="ECO:0000259" key="3">
    <source>
        <dbReference type="Pfam" id="PF04775"/>
    </source>
</evidence>
<dbReference type="InterPro" id="IPR042490">
    <property type="entry name" value="Thio_Ohase/BAAT_N"/>
</dbReference>
<feature type="active site" description="Charge relay system" evidence="2">
    <location>
        <position position="416"/>
    </location>
</feature>
<evidence type="ECO:0000256" key="1">
    <source>
        <dbReference type="ARBA" id="ARBA00006538"/>
    </source>
</evidence>